<dbReference type="PANTHER" id="PTHR11827:SF103">
    <property type="entry name" value="SODIUM CHLORIDE COTRANSPORTER 69, ISOFORM E"/>
    <property type="match status" value="1"/>
</dbReference>
<feature type="domain" description="SLC12A transporter C-terminal" evidence="11">
    <location>
        <begin position="683"/>
        <end position="1155"/>
    </location>
</feature>
<feature type="transmembrane region" description="Helical" evidence="9">
    <location>
        <begin position="200"/>
        <end position="227"/>
    </location>
</feature>
<evidence type="ECO:0000256" key="9">
    <source>
        <dbReference type="SAM" id="Phobius"/>
    </source>
</evidence>
<feature type="transmembrane region" description="Helical" evidence="9">
    <location>
        <begin position="533"/>
        <end position="550"/>
    </location>
</feature>
<dbReference type="GO" id="GO:0008511">
    <property type="term" value="F:sodium:potassium:chloride symporter activity"/>
    <property type="evidence" value="ECO:0007669"/>
    <property type="project" value="TreeGrafter"/>
</dbReference>
<dbReference type="AlphaFoldDB" id="A0AAD4MPE5"/>
<evidence type="ECO:0000256" key="6">
    <source>
        <dbReference type="ARBA" id="ARBA00022989"/>
    </source>
</evidence>
<evidence type="ECO:0000313" key="12">
    <source>
        <dbReference type="EMBL" id="KAI1700031.1"/>
    </source>
</evidence>
<proteinExistence type="inferred from homology"/>
<dbReference type="GO" id="GO:1990573">
    <property type="term" value="P:potassium ion import across plasma membrane"/>
    <property type="evidence" value="ECO:0007669"/>
    <property type="project" value="TreeGrafter"/>
</dbReference>
<evidence type="ECO:0000256" key="5">
    <source>
        <dbReference type="ARBA" id="ARBA00022692"/>
    </source>
</evidence>
<name>A0AAD4MPE5_9BILA</name>
<evidence type="ECO:0000256" key="2">
    <source>
        <dbReference type="ARBA" id="ARBA00010593"/>
    </source>
</evidence>
<comment type="subcellular location">
    <subcellularLocation>
        <location evidence="1">Membrane</location>
        <topology evidence="1">Multi-pass membrane protein</topology>
    </subcellularLocation>
</comment>
<comment type="caution">
    <text evidence="12">The sequence shown here is derived from an EMBL/GenBank/DDBJ whole genome shotgun (WGS) entry which is preliminary data.</text>
</comment>
<comment type="similarity">
    <text evidence="2">Belongs to the SLC12A transporter family.</text>
</comment>
<organism evidence="12 13">
    <name type="scientific">Ditylenchus destructor</name>
    <dbReference type="NCBI Taxonomy" id="166010"/>
    <lineage>
        <taxon>Eukaryota</taxon>
        <taxon>Metazoa</taxon>
        <taxon>Ecdysozoa</taxon>
        <taxon>Nematoda</taxon>
        <taxon>Chromadorea</taxon>
        <taxon>Rhabditida</taxon>
        <taxon>Tylenchina</taxon>
        <taxon>Tylenchomorpha</taxon>
        <taxon>Sphaerularioidea</taxon>
        <taxon>Anguinidae</taxon>
        <taxon>Anguininae</taxon>
        <taxon>Ditylenchus</taxon>
    </lineage>
</organism>
<dbReference type="InterPro" id="IPR004841">
    <property type="entry name" value="AA-permease/SLC12A_dom"/>
</dbReference>
<dbReference type="InterPro" id="IPR018491">
    <property type="entry name" value="SLC12_C"/>
</dbReference>
<accession>A0AAD4MPE5</accession>
<dbReference type="Pfam" id="PF00324">
    <property type="entry name" value="AA_permease"/>
    <property type="match status" value="1"/>
</dbReference>
<evidence type="ECO:0000259" key="10">
    <source>
        <dbReference type="Pfam" id="PF00324"/>
    </source>
</evidence>
<feature type="transmembrane region" description="Helical" evidence="9">
    <location>
        <begin position="589"/>
        <end position="607"/>
    </location>
</feature>
<dbReference type="Proteomes" id="UP001201812">
    <property type="component" value="Unassembled WGS sequence"/>
</dbReference>
<evidence type="ECO:0000259" key="11">
    <source>
        <dbReference type="Pfam" id="PF03522"/>
    </source>
</evidence>
<evidence type="ECO:0000256" key="4">
    <source>
        <dbReference type="ARBA" id="ARBA00022448"/>
    </source>
</evidence>
<feature type="transmembrane region" description="Helical" evidence="9">
    <location>
        <begin position="295"/>
        <end position="312"/>
    </location>
</feature>
<evidence type="ECO:0000256" key="7">
    <source>
        <dbReference type="ARBA" id="ARBA00023136"/>
    </source>
</evidence>
<protein>
    <recommendedName>
        <fullName evidence="3">Solute carrier family 12 member 9</fullName>
    </recommendedName>
</protein>
<dbReference type="Pfam" id="PF03522">
    <property type="entry name" value="SLC12"/>
    <property type="match status" value="1"/>
</dbReference>
<keyword evidence="4" id="KW-0813">Transport</keyword>
<gene>
    <name evidence="12" type="ORF">DdX_16970</name>
</gene>
<feature type="transmembrane region" description="Helical" evidence="9">
    <location>
        <begin position="319"/>
        <end position="337"/>
    </location>
</feature>
<dbReference type="GO" id="GO:0055064">
    <property type="term" value="P:chloride ion homeostasis"/>
    <property type="evidence" value="ECO:0007669"/>
    <property type="project" value="TreeGrafter"/>
</dbReference>
<evidence type="ECO:0000256" key="3">
    <source>
        <dbReference type="ARBA" id="ARBA00019359"/>
    </source>
</evidence>
<dbReference type="FunFam" id="1.20.1740.10:FF:000013">
    <property type="entry name" value="Solute carrier family 12 member"/>
    <property type="match status" value="1"/>
</dbReference>
<evidence type="ECO:0000313" key="13">
    <source>
        <dbReference type="Proteomes" id="UP001201812"/>
    </source>
</evidence>
<feature type="transmembrane region" description="Helical" evidence="9">
    <location>
        <begin position="407"/>
        <end position="432"/>
    </location>
</feature>
<evidence type="ECO:0000256" key="1">
    <source>
        <dbReference type="ARBA" id="ARBA00004141"/>
    </source>
</evidence>
<dbReference type="InterPro" id="IPR004842">
    <property type="entry name" value="SLC12A_fam"/>
</dbReference>
<evidence type="ECO:0000256" key="8">
    <source>
        <dbReference type="SAM" id="MobiDB-lite"/>
    </source>
</evidence>
<reference evidence="12" key="1">
    <citation type="submission" date="2022-01" db="EMBL/GenBank/DDBJ databases">
        <title>Genome Sequence Resource for Two Populations of Ditylenchus destructor, the Migratory Endoparasitic Phytonematode.</title>
        <authorList>
            <person name="Zhang H."/>
            <person name="Lin R."/>
            <person name="Xie B."/>
        </authorList>
    </citation>
    <scope>NUCLEOTIDE SEQUENCE</scope>
    <source>
        <strain evidence="12">BazhouSP</strain>
    </source>
</reference>
<feature type="transmembrane region" description="Helical" evidence="9">
    <location>
        <begin position="468"/>
        <end position="488"/>
    </location>
</feature>
<feature type="transmembrane region" description="Helical" evidence="9">
    <location>
        <begin position="248"/>
        <end position="275"/>
    </location>
</feature>
<keyword evidence="7 9" id="KW-0472">Membrane</keyword>
<keyword evidence="13" id="KW-1185">Reference proteome</keyword>
<feature type="transmembrane region" description="Helical" evidence="9">
    <location>
        <begin position="374"/>
        <end position="395"/>
    </location>
</feature>
<feature type="domain" description="Amino acid permease/ SLC12A" evidence="10">
    <location>
        <begin position="178"/>
        <end position="674"/>
    </location>
</feature>
<feature type="region of interest" description="Disordered" evidence="8">
    <location>
        <begin position="23"/>
        <end position="53"/>
    </location>
</feature>
<sequence>MEDTKKICSNTSLASMHTAYSTLSEPIEKEDMTVDSKASTAEAAENEKEDDFSLHSIEIGLPTTSGSCGKAQGSKISASEKTISGSGEENLDACDTVNFTISSSNDGDAHFYNTKTLEKPPQMAHYRLSLVNELKRGRASMPQLMRSTDCFEDTDSMRNSMDNGLRPFTSSVRRVFIPSYTNICGTLLYLRMGYVAGQAGILGGIGIVLFSTFIIFVTALSMIAVCSNGKQLGAGIYYIFSRSLGPQFGGVIGVIFSLANVGMAALYIVGISEFVRDLQTEKGYGFVTLSRMDDIRLYSLVICIIFMLIAFAGPDISNAFTFVFTLTYFISFLNWIVGTFLPVSEHKFIRGVTGYNWITVKMNMLPDFRDGQSFVSIFAVFFPGFTGMLAGTMYIDQLKNPNRDIPIGIFTSLVTTAGMYLVAVIACSATMLRDASGTEIPYIDNATGLWHIPQCTANESCRYGLMNYFGVAELTSAWLPLTIIGMFGMSTSSLMTNLDQGPQTFHAACKDGIFPYLRYFAKEYGKHNFPRRAWLLLAFFTIVLSLIGDLDAISNIVTNMFMATYALVNYACFDASFLGSPGWRPQFKYYSQWISFLGAAICVAVMFTVSLNSSLMICFIFAVCFAYFHYAQTEFSEVNWGDTRNAHAYRKALGNLGKVTSLGEHVKDYRPQILLLSGNPASRVPLVDFAHSITKGESLLVCGHVVQYAPNSCIFTAANRLKNEIERWLRKNKISAFYQNVANENMRIGALSMLQLSGLGRLRPNVVLLGFKSDWMRAGQTIVDEVEDYVRMLRDAFANDYGVAILRDNGRGFDLSEEFVKLGIRDIDALKKAFASIPKNNGSLKNGSQLNYTINILSKFNPQATVQGNDRKKSKFFSDRYLLEAFDENDEKEETNMAFGNGFDTVLGRNTFSSTITSHTILCQQKNVATRSKRSRIEHFAFSQKIRRRLEKEFQSIESLGKRMNAFCRKQKGGTKRRIDVWWLYDDGGLTLLIPHLLRLPKSYLEGAELRILTLSGNAKEVNEQSMTALLEKFRIEFNSVKVIDADSQKLNPDITEKFNKISQKWMKSEANYDAGLISDEELVLHKDRTHRHMLTHQMLTQHSFDASLVVVTLPVPREDVRSGLYMTWLELITSGLPPCLLVRGNQTSVLTFYS</sequence>
<dbReference type="GO" id="GO:0006884">
    <property type="term" value="P:cell volume homeostasis"/>
    <property type="evidence" value="ECO:0007669"/>
    <property type="project" value="TreeGrafter"/>
</dbReference>
<dbReference type="GO" id="GO:0055078">
    <property type="term" value="P:sodium ion homeostasis"/>
    <property type="evidence" value="ECO:0007669"/>
    <property type="project" value="TreeGrafter"/>
</dbReference>
<dbReference type="Gene3D" id="1.20.1740.10">
    <property type="entry name" value="Amino acid/polyamine transporter I"/>
    <property type="match status" value="1"/>
</dbReference>
<dbReference type="GO" id="GO:0055075">
    <property type="term" value="P:potassium ion homeostasis"/>
    <property type="evidence" value="ECO:0007669"/>
    <property type="project" value="TreeGrafter"/>
</dbReference>
<keyword evidence="5 9" id="KW-0812">Transmembrane</keyword>
<dbReference type="PANTHER" id="PTHR11827">
    <property type="entry name" value="SOLUTE CARRIER FAMILY 12, CATION COTRANSPORTERS"/>
    <property type="match status" value="1"/>
</dbReference>
<keyword evidence="6 9" id="KW-1133">Transmembrane helix</keyword>
<dbReference type="EMBL" id="JAKKPZ010000159">
    <property type="protein sequence ID" value="KAI1700031.1"/>
    <property type="molecule type" value="Genomic_DNA"/>
</dbReference>
<dbReference type="GO" id="GO:0016020">
    <property type="term" value="C:membrane"/>
    <property type="evidence" value="ECO:0007669"/>
    <property type="project" value="UniProtKB-SubCell"/>
</dbReference>